<dbReference type="EMBL" id="JAMQJY010000001">
    <property type="protein sequence ID" value="MCM2675974.1"/>
    <property type="molecule type" value="Genomic_DNA"/>
</dbReference>
<comment type="caution">
    <text evidence="8">The sequence shown here is derived from an EMBL/GenBank/DDBJ whole genome shotgun (WGS) entry which is preliminary data.</text>
</comment>
<dbReference type="RefSeq" id="WP_251607462.1">
    <property type="nucleotide sequence ID" value="NZ_JAMQJY010000001.1"/>
</dbReference>
<evidence type="ECO:0000256" key="2">
    <source>
        <dbReference type="ARBA" id="ARBA00022679"/>
    </source>
</evidence>
<dbReference type="InterPro" id="IPR029063">
    <property type="entry name" value="SAM-dependent_MTases_sf"/>
</dbReference>
<dbReference type="InterPro" id="IPR019874">
    <property type="entry name" value="RF_methyltr_PrmC"/>
</dbReference>
<dbReference type="GO" id="GO:0032259">
    <property type="term" value="P:methylation"/>
    <property type="evidence" value="ECO:0007669"/>
    <property type="project" value="UniProtKB-KW"/>
</dbReference>
<evidence type="ECO:0000313" key="8">
    <source>
        <dbReference type="EMBL" id="MCM2675974.1"/>
    </source>
</evidence>
<feature type="domain" description="Methyltransferase small" evidence="6">
    <location>
        <begin position="117"/>
        <end position="200"/>
    </location>
</feature>
<dbReference type="SUPFAM" id="SSF53335">
    <property type="entry name" value="S-adenosyl-L-methionine-dependent methyltransferases"/>
    <property type="match status" value="1"/>
</dbReference>
<dbReference type="InterPro" id="IPR040758">
    <property type="entry name" value="PrmC_N"/>
</dbReference>
<comment type="similarity">
    <text evidence="5">Belongs to the protein N5-glutamine methyltransferase family. PrmC subfamily.</text>
</comment>
<dbReference type="Pfam" id="PF05175">
    <property type="entry name" value="MTS"/>
    <property type="match status" value="1"/>
</dbReference>
<dbReference type="InterPro" id="IPR002052">
    <property type="entry name" value="DNA_methylase_N6_adenine_CS"/>
</dbReference>
<dbReference type="PANTHER" id="PTHR18895">
    <property type="entry name" value="HEMK METHYLTRANSFERASE"/>
    <property type="match status" value="1"/>
</dbReference>
<reference evidence="8" key="1">
    <citation type="submission" date="2022-06" db="EMBL/GenBank/DDBJ databases">
        <title>Alkalicoccobacillus porphyridii sp. nov., isolated from a marine red alga, Porphyridium purpureum and reclassification of Shouchella plakortidis and Shouchella gibsonii as Alkalicoccobacillus plakortidis comb. nov. and Alkalicoccobacillus gibsonii comb. nov.</title>
        <authorList>
            <person name="Kim K.H."/>
            <person name="Lee J.K."/>
            <person name="Han D.M."/>
            <person name="Baek J.H."/>
            <person name="Jeon C.O."/>
        </authorList>
    </citation>
    <scope>NUCLEOTIDE SEQUENCE</scope>
    <source>
        <strain evidence="8">DSM 19153</strain>
    </source>
</reference>
<evidence type="ECO:0000256" key="4">
    <source>
        <dbReference type="ARBA" id="ARBA00048391"/>
    </source>
</evidence>
<proteinExistence type="inferred from homology"/>
<evidence type="ECO:0000256" key="1">
    <source>
        <dbReference type="ARBA" id="ARBA00022603"/>
    </source>
</evidence>
<feature type="binding site" evidence="5">
    <location>
        <position position="148"/>
    </location>
    <ligand>
        <name>S-adenosyl-L-methionine</name>
        <dbReference type="ChEBI" id="CHEBI:59789"/>
    </ligand>
</feature>
<dbReference type="GO" id="GO:0102559">
    <property type="term" value="F:peptide chain release factor N(5)-glutamine methyltransferase activity"/>
    <property type="evidence" value="ECO:0007669"/>
    <property type="project" value="UniProtKB-EC"/>
</dbReference>
<keyword evidence="3 5" id="KW-0949">S-adenosyl-L-methionine</keyword>
<feature type="binding site" evidence="5">
    <location>
        <begin position="192"/>
        <end position="195"/>
    </location>
    <ligand>
        <name>substrate</name>
    </ligand>
</feature>
<evidence type="ECO:0000256" key="5">
    <source>
        <dbReference type="HAMAP-Rule" id="MF_02126"/>
    </source>
</evidence>
<dbReference type="InterPro" id="IPR007848">
    <property type="entry name" value="Small_mtfrase_dom"/>
</dbReference>
<dbReference type="Gene3D" id="3.40.50.150">
    <property type="entry name" value="Vaccinia Virus protein VP39"/>
    <property type="match status" value="1"/>
</dbReference>
<comment type="catalytic activity">
    <reaction evidence="4 5">
        <text>L-glutaminyl-[peptide chain release factor] + S-adenosyl-L-methionine = N(5)-methyl-L-glutaminyl-[peptide chain release factor] + S-adenosyl-L-homocysteine + H(+)</text>
        <dbReference type="Rhea" id="RHEA:42896"/>
        <dbReference type="Rhea" id="RHEA-COMP:10271"/>
        <dbReference type="Rhea" id="RHEA-COMP:10272"/>
        <dbReference type="ChEBI" id="CHEBI:15378"/>
        <dbReference type="ChEBI" id="CHEBI:30011"/>
        <dbReference type="ChEBI" id="CHEBI:57856"/>
        <dbReference type="ChEBI" id="CHEBI:59789"/>
        <dbReference type="ChEBI" id="CHEBI:61891"/>
        <dbReference type="EC" id="2.1.1.297"/>
    </reaction>
</comment>
<keyword evidence="9" id="KW-1185">Reference proteome</keyword>
<feature type="binding site" evidence="5">
    <location>
        <position position="192"/>
    </location>
    <ligand>
        <name>S-adenosyl-L-methionine</name>
        <dbReference type="ChEBI" id="CHEBI:59789"/>
    </ligand>
</feature>
<keyword evidence="1 5" id="KW-0489">Methyltransferase</keyword>
<evidence type="ECO:0000259" key="6">
    <source>
        <dbReference type="Pfam" id="PF05175"/>
    </source>
</evidence>
<comment type="function">
    <text evidence="5">Methylates the class 1 translation termination release factors RF1/PrfA and RF2/PrfB on the glutamine residue of the universally conserved GGQ motif.</text>
</comment>
<sequence>MATSRTIHEALRWASSFLEERKLETMAGEWLLRHHLGVERAGLFARFQDEIPVTLFEAFQQDVYMLAKGYPVQHLIGHEEFFGRPFKVSGDVLIPRPETEELIIAVLERRKVLFGHAELEAVDVGTGSGIIATTLSLEDKWLRLSASDLSEKALEMAKQNATEHQADITFYQGDLLEPFIQMGKQFDIIVSNPPYIPESDRESLAIHVREHEPELALFAGRDGLDCYRKLTHQLKQVVKPRALVAFEVGAGQGEAVRKMLQEAFPNTDTEVRLDINKKDRIVLAYGNFVEEL</sequence>
<accession>A0ABT0XL66</accession>
<dbReference type="CDD" id="cd02440">
    <property type="entry name" value="AdoMet_MTases"/>
    <property type="match status" value="1"/>
</dbReference>
<protein>
    <recommendedName>
        <fullName evidence="5">Release factor glutamine methyltransferase</fullName>
        <shortName evidence="5">RF MTase</shortName>
        <ecNumber evidence="5">2.1.1.297</ecNumber>
    </recommendedName>
    <alternativeName>
        <fullName evidence="5">N5-glutamine methyltransferase PrmC</fullName>
    </alternativeName>
    <alternativeName>
        <fullName evidence="5">Protein-(glutamine-N5) MTase PrmC</fullName>
    </alternativeName>
    <alternativeName>
        <fullName evidence="5">Protein-glutamine N-methyltransferase PrmC</fullName>
    </alternativeName>
</protein>
<keyword evidence="2 5" id="KW-0808">Transferase</keyword>
<comment type="caution">
    <text evidence="5">Lacks conserved residue(s) required for the propagation of feature annotation.</text>
</comment>
<name>A0ABT0XL66_9BACI</name>
<dbReference type="EC" id="2.1.1.297" evidence="5"/>
<dbReference type="Pfam" id="PF17827">
    <property type="entry name" value="PrmC_N"/>
    <property type="match status" value="1"/>
</dbReference>
<dbReference type="Proteomes" id="UP001203665">
    <property type="component" value="Unassembled WGS sequence"/>
</dbReference>
<evidence type="ECO:0000259" key="7">
    <source>
        <dbReference type="Pfam" id="PF17827"/>
    </source>
</evidence>
<feature type="binding site" evidence="5">
    <location>
        <begin position="125"/>
        <end position="129"/>
    </location>
    <ligand>
        <name>S-adenosyl-L-methionine</name>
        <dbReference type="ChEBI" id="CHEBI:59789"/>
    </ligand>
</feature>
<dbReference type="NCBIfam" id="TIGR03534">
    <property type="entry name" value="RF_mod_PrmC"/>
    <property type="match status" value="1"/>
</dbReference>
<evidence type="ECO:0000256" key="3">
    <source>
        <dbReference type="ARBA" id="ARBA00022691"/>
    </source>
</evidence>
<dbReference type="Gene3D" id="1.10.8.10">
    <property type="entry name" value="DNA helicase RuvA subunit, C-terminal domain"/>
    <property type="match status" value="1"/>
</dbReference>
<dbReference type="InterPro" id="IPR050320">
    <property type="entry name" value="N5-glutamine_MTase"/>
</dbReference>
<organism evidence="8 9">
    <name type="scientific">Alkalicoccobacillus plakortidis</name>
    <dbReference type="NCBI Taxonomy" id="444060"/>
    <lineage>
        <taxon>Bacteria</taxon>
        <taxon>Bacillati</taxon>
        <taxon>Bacillota</taxon>
        <taxon>Bacilli</taxon>
        <taxon>Bacillales</taxon>
        <taxon>Bacillaceae</taxon>
        <taxon>Alkalicoccobacillus</taxon>
    </lineage>
</organism>
<gene>
    <name evidence="5 8" type="primary">prmC</name>
    <name evidence="8" type="ORF">NDM98_11030</name>
</gene>
<dbReference type="PROSITE" id="PS00092">
    <property type="entry name" value="N6_MTASE"/>
    <property type="match status" value="1"/>
</dbReference>
<dbReference type="NCBIfam" id="TIGR00536">
    <property type="entry name" value="hemK_fam"/>
    <property type="match status" value="1"/>
</dbReference>
<dbReference type="PANTHER" id="PTHR18895:SF74">
    <property type="entry name" value="MTRF1L RELEASE FACTOR GLUTAMINE METHYLTRANSFERASE"/>
    <property type="match status" value="1"/>
</dbReference>
<feature type="domain" description="Release factor glutamine methyltransferase N-terminal" evidence="7">
    <location>
        <begin position="9"/>
        <end position="77"/>
    </location>
</feature>
<evidence type="ECO:0000313" key="9">
    <source>
        <dbReference type="Proteomes" id="UP001203665"/>
    </source>
</evidence>
<dbReference type="InterPro" id="IPR004556">
    <property type="entry name" value="HemK-like"/>
</dbReference>
<dbReference type="HAMAP" id="MF_02126">
    <property type="entry name" value="RF_methyltr_PrmC"/>
    <property type="match status" value="1"/>
</dbReference>